<protein>
    <submittedName>
        <fullName evidence="2">Uncharacterized protein</fullName>
    </submittedName>
</protein>
<accession>A0A1P8W9A3</accession>
<reference evidence="2 3" key="1">
    <citation type="journal article" date="2016" name="Front. Microbiol.">
        <title>Fuerstia marisgermanicae gen. nov., sp. nov., an Unusual Member of the Phylum Planctomycetes from the German Wadden Sea.</title>
        <authorList>
            <person name="Kohn T."/>
            <person name="Heuer A."/>
            <person name="Jogler M."/>
            <person name="Vollmers J."/>
            <person name="Boedeker C."/>
            <person name="Bunk B."/>
            <person name="Rast P."/>
            <person name="Borchert D."/>
            <person name="Glockner I."/>
            <person name="Freese H.M."/>
            <person name="Klenk H.P."/>
            <person name="Overmann J."/>
            <person name="Kaster A.K."/>
            <person name="Rohde M."/>
            <person name="Wiegand S."/>
            <person name="Jogler C."/>
        </authorList>
    </citation>
    <scope>NUCLEOTIDE SEQUENCE [LARGE SCALE GENOMIC DNA]</scope>
    <source>
        <strain evidence="2 3">NH11</strain>
    </source>
</reference>
<sequence length="35" mass="4080">MGLFNDGGHKCIDDNSLKRRSEPEDETYFHERGEP</sequence>
<name>A0A1P8W9A3_9PLAN</name>
<keyword evidence="3" id="KW-1185">Reference proteome</keyword>
<gene>
    <name evidence="2" type="ORF">Fuma_00228</name>
</gene>
<dbReference type="EMBL" id="CP017641">
    <property type="protein sequence ID" value="APZ90647.1"/>
    <property type="molecule type" value="Genomic_DNA"/>
</dbReference>
<feature type="compositionally biased region" description="Basic and acidic residues" evidence="1">
    <location>
        <begin position="7"/>
        <end position="35"/>
    </location>
</feature>
<evidence type="ECO:0000313" key="2">
    <source>
        <dbReference type="EMBL" id="APZ90647.1"/>
    </source>
</evidence>
<evidence type="ECO:0000256" key="1">
    <source>
        <dbReference type="SAM" id="MobiDB-lite"/>
    </source>
</evidence>
<proteinExistence type="predicted"/>
<feature type="region of interest" description="Disordered" evidence="1">
    <location>
        <begin position="1"/>
        <end position="35"/>
    </location>
</feature>
<dbReference type="AlphaFoldDB" id="A0A1P8W9A3"/>
<dbReference type="Proteomes" id="UP000187735">
    <property type="component" value="Chromosome"/>
</dbReference>
<evidence type="ECO:0000313" key="3">
    <source>
        <dbReference type="Proteomes" id="UP000187735"/>
    </source>
</evidence>
<dbReference type="KEGG" id="fmr:Fuma_00228"/>
<organism evidence="2 3">
    <name type="scientific">Fuerstiella marisgermanici</name>
    <dbReference type="NCBI Taxonomy" id="1891926"/>
    <lineage>
        <taxon>Bacteria</taxon>
        <taxon>Pseudomonadati</taxon>
        <taxon>Planctomycetota</taxon>
        <taxon>Planctomycetia</taxon>
        <taxon>Planctomycetales</taxon>
        <taxon>Planctomycetaceae</taxon>
        <taxon>Fuerstiella</taxon>
    </lineage>
</organism>